<dbReference type="Gene3D" id="3.80.10.10">
    <property type="entry name" value="Ribonuclease Inhibitor"/>
    <property type="match status" value="1"/>
</dbReference>
<dbReference type="OrthoDB" id="3162794at2759"/>
<dbReference type="Proteomes" id="UP001063166">
    <property type="component" value="Unassembled WGS sequence"/>
</dbReference>
<gene>
    <name evidence="1" type="ORF">LshimejAT787_0901050</name>
</gene>
<proteinExistence type="predicted"/>
<organism evidence="1 2">
    <name type="scientific">Lyophyllum shimeji</name>
    <name type="common">Hon-shimeji</name>
    <name type="synonym">Tricholoma shimeji</name>
    <dbReference type="NCBI Taxonomy" id="47721"/>
    <lineage>
        <taxon>Eukaryota</taxon>
        <taxon>Fungi</taxon>
        <taxon>Dikarya</taxon>
        <taxon>Basidiomycota</taxon>
        <taxon>Agaricomycotina</taxon>
        <taxon>Agaricomycetes</taxon>
        <taxon>Agaricomycetidae</taxon>
        <taxon>Agaricales</taxon>
        <taxon>Tricholomatineae</taxon>
        <taxon>Lyophyllaceae</taxon>
        <taxon>Lyophyllum</taxon>
    </lineage>
</organism>
<dbReference type="InterPro" id="IPR032675">
    <property type="entry name" value="LRR_dom_sf"/>
</dbReference>
<reference evidence="1" key="1">
    <citation type="submission" date="2022-07" db="EMBL/GenBank/DDBJ databases">
        <title>The genome of Lyophyllum shimeji provides insight into the initial evolution of ectomycorrhizal fungal genome.</title>
        <authorList>
            <person name="Kobayashi Y."/>
            <person name="Shibata T."/>
            <person name="Hirakawa H."/>
            <person name="Shigenobu S."/>
            <person name="Nishiyama T."/>
            <person name="Yamada A."/>
            <person name="Hasebe M."/>
            <person name="Kawaguchi M."/>
        </authorList>
    </citation>
    <scope>NUCLEOTIDE SEQUENCE</scope>
    <source>
        <strain evidence="1">AT787</strain>
    </source>
</reference>
<name>A0A9P3PQM8_LYOSH</name>
<protein>
    <submittedName>
        <fullName evidence="1">Uncharacterized protein</fullName>
    </submittedName>
</protein>
<sequence length="185" mass="20697">MPCQYQSPADEPEDLHLADGIFPNLREFEGTLYWCYHISKVGYPASQLWKMKVLELGDAFTESEEWVCQMLYSTLKACPGLKELILSCEWNPPTAAQLAELATCAPGLHALECSVSFEESLDAISSALASFSALRFFAFNLSELQNDLPRKDVITKLSGHCPSLKDVEDIFPIFADRPMFCGFDI</sequence>
<keyword evidence="2" id="KW-1185">Reference proteome</keyword>
<accession>A0A9P3PQM8</accession>
<dbReference type="EMBL" id="BRPK01000009">
    <property type="protein sequence ID" value="GLB40890.1"/>
    <property type="molecule type" value="Genomic_DNA"/>
</dbReference>
<evidence type="ECO:0000313" key="2">
    <source>
        <dbReference type="Proteomes" id="UP001063166"/>
    </source>
</evidence>
<evidence type="ECO:0000313" key="1">
    <source>
        <dbReference type="EMBL" id="GLB40890.1"/>
    </source>
</evidence>
<dbReference type="AlphaFoldDB" id="A0A9P3PQM8"/>
<comment type="caution">
    <text evidence="1">The sequence shown here is derived from an EMBL/GenBank/DDBJ whole genome shotgun (WGS) entry which is preliminary data.</text>
</comment>